<evidence type="ECO:0000256" key="1">
    <source>
        <dbReference type="ARBA" id="ARBA00000085"/>
    </source>
</evidence>
<evidence type="ECO:0000313" key="9">
    <source>
        <dbReference type="EMBL" id="MDT0683633.1"/>
    </source>
</evidence>
<accession>A0ABU3DIT7</accession>
<name>A0ABU3DIT7_9RHOB</name>
<keyword evidence="9" id="KW-0547">Nucleotide-binding</keyword>
<feature type="transmembrane region" description="Helical" evidence="7">
    <location>
        <begin position="6"/>
        <end position="28"/>
    </location>
</feature>
<dbReference type="InterPro" id="IPR050736">
    <property type="entry name" value="Sensor_HK_Regulatory"/>
</dbReference>
<evidence type="ECO:0000313" key="10">
    <source>
        <dbReference type="Proteomes" id="UP001265259"/>
    </source>
</evidence>
<dbReference type="InterPro" id="IPR031621">
    <property type="entry name" value="HisKA_7TM"/>
</dbReference>
<dbReference type="GO" id="GO:0005524">
    <property type="term" value="F:ATP binding"/>
    <property type="evidence" value="ECO:0007669"/>
    <property type="project" value="UniProtKB-KW"/>
</dbReference>
<feature type="transmembrane region" description="Helical" evidence="7">
    <location>
        <begin position="106"/>
        <end position="125"/>
    </location>
</feature>
<dbReference type="Pfam" id="PF16927">
    <property type="entry name" value="HisKA_7TM"/>
    <property type="match status" value="1"/>
</dbReference>
<evidence type="ECO:0000256" key="4">
    <source>
        <dbReference type="ARBA" id="ARBA00022679"/>
    </source>
</evidence>
<dbReference type="EC" id="2.7.13.3" evidence="2"/>
<keyword evidence="7" id="KW-1133">Transmembrane helix</keyword>
<dbReference type="InterPro" id="IPR036097">
    <property type="entry name" value="HisK_dim/P_sf"/>
</dbReference>
<proteinExistence type="predicted"/>
<dbReference type="PRINTS" id="PR00344">
    <property type="entry name" value="BCTRLSENSOR"/>
</dbReference>
<feature type="transmembrane region" description="Helical" evidence="7">
    <location>
        <begin position="152"/>
        <end position="173"/>
    </location>
</feature>
<feature type="transmembrane region" description="Helical" evidence="7">
    <location>
        <begin position="69"/>
        <end position="94"/>
    </location>
</feature>
<evidence type="ECO:0000256" key="7">
    <source>
        <dbReference type="SAM" id="Phobius"/>
    </source>
</evidence>
<keyword evidence="4" id="KW-0808">Transferase</keyword>
<dbReference type="Pfam" id="PF00512">
    <property type="entry name" value="HisKA"/>
    <property type="match status" value="1"/>
</dbReference>
<keyword evidence="9" id="KW-0067">ATP-binding</keyword>
<dbReference type="RefSeq" id="WP_311692366.1">
    <property type="nucleotide sequence ID" value="NZ_JAVRHL010000003.1"/>
</dbReference>
<dbReference type="InterPro" id="IPR003594">
    <property type="entry name" value="HATPase_dom"/>
</dbReference>
<keyword evidence="7" id="KW-0812">Transmembrane</keyword>
<keyword evidence="5" id="KW-0418">Kinase</keyword>
<keyword evidence="10" id="KW-1185">Reference proteome</keyword>
<dbReference type="CDD" id="cd00082">
    <property type="entry name" value="HisKA"/>
    <property type="match status" value="1"/>
</dbReference>
<dbReference type="SMART" id="SM00387">
    <property type="entry name" value="HATPase_c"/>
    <property type="match status" value="1"/>
</dbReference>
<comment type="catalytic activity">
    <reaction evidence="1">
        <text>ATP + protein L-histidine = ADP + protein N-phospho-L-histidine.</text>
        <dbReference type="EC" id="2.7.13.3"/>
    </reaction>
</comment>
<feature type="transmembrane region" description="Helical" evidence="7">
    <location>
        <begin position="185"/>
        <end position="206"/>
    </location>
</feature>
<dbReference type="InterPro" id="IPR004358">
    <property type="entry name" value="Sig_transdc_His_kin-like_C"/>
</dbReference>
<evidence type="ECO:0000256" key="5">
    <source>
        <dbReference type="ARBA" id="ARBA00022777"/>
    </source>
</evidence>
<dbReference type="PROSITE" id="PS50109">
    <property type="entry name" value="HIS_KIN"/>
    <property type="match status" value="1"/>
</dbReference>
<dbReference type="InterPro" id="IPR005467">
    <property type="entry name" value="His_kinase_dom"/>
</dbReference>
<evidence type="ECO:0000256" key="2">
    <source>
        <dbReference type="ARBA" id="ARBA00012438"/>
    </source>
</evidence>
<reference evidence="9 10" key="1">
    <citation type="submission" date="2023-09" db="EMBL/GenBank/DDBJ databases">
        <authorList>
            <person name="Rey-Velasco X."/>
        </authorList>
    </citation>
    <scope>NUCLEOTIDE SEQUENCE [LARGE SCALE GENOMIC DNA]</scope>
    <source>
        <strain evidence="9 10">F158</strain>
    </source>
</reference>
<dbReference type="InterPro" id="IPR036890">
    <property type="entry name" value="HATPase_C_sf"/>
</dbReference>
<dbReference type="SMART" id="SM00388">
    <property type="entry name" value="HisKA"/>
    <property type="match status" value="1"/>
</dbReference>
<dbReference type="Proteomes" id="UP001265259">
    <property type="component" value="Unassembled WGS sequence"/>
</dbReference>
<dbReference type="SUPFAM" id="SSF47384">
    <property type="entry name" value="Homodimeric domain of signal transducing histidine kinase"/>
    <property type="match status" value="1"/>
</dbReference>
<gene>
    <name evidence="9" type="ORF">RM543_13135</name>
</gene>
<dbReference type="SUPFAM" id="SSF55874">
    <property type="entry name" value="ATPase domain of HSP90 chaperone/DNA topoisomerase II/histidine kinase"/>
    <property type="match status" value="1"/>
</dbReference>
<feature type="domain" description="Histidine kinase" evidence="8">
    <location>
        <begin position="370"/>
        <end position="589"/>
    </location>
</feature>
<dbReference type="PANTHER" id="PTHR43711:SF1">
    <property type="entry name" value="HISTIDINE KINASE 1"/>
    <property type="match status" value="1"/>
</dbReference>
<evidence type="ECO:0000259" key="8">
    <source>
        <dbReference type="PROSITE" id="PS50109"/>
    </source>
</evidence>
<keyword evidence="7" id="KW-0472">Membrane</keyword>
<dbReference type="Gene3D" id="3.30.565.10">
    <property type="entry name" value="Histidine kinase-like ATPase, C-terminal domain"/>
    <property type="match status" value="1"/>
</dbReference>
<dbReference type="EMBL" id="JAVRHL010000003">
    <property type="protein sequence ID" value="MDT0683633.1"/>
    <property type="molecule type" value="Genomic_DNA"/>
</dbReference>
<keyword evidence="3" id="KW-0597">Phosphoprotein</keyword>
<evidence type="ECO:0000256" key="3">
    <source>
        <dbReference type="ARBA" id="ARBA00022553"/>
    </source>
</evidence>
<dbReference type="PANTHER" id="PTHR43711">
    <property type="entry name" value="TWO-COMPONENT HISTIDINE KINASE"/>
    <property type="match status" value="1"/>
</dbReference>
<evidence type="ECO:0000256" key="6">
    <source>
        <dbReference type="ARBA" id="ARBA00023012"/>
    </source>
</evidence>
<protein>
    <recommendedName>
        <fullName evidence="2">histidine kinase</fullName>
        <ecNumber evidence="2">2.7.13.3</ecNumber>
    </recommendedName>
</protein>
<dbReference type="Pfam" id="PF02518">
    <property type="entry name" value="HATPase_c"/>
    <property type="match status" value="1"/>
</dbReference>
<comment type="caution">
    <text evidence="9">The sequence shown here is derived from an EMBL/GenBank/DDBJ whole genome shotgun (WGS) entry which is preliminary data.</text>
</comment>
<dbReference type="InterPro" id="IPR003661">
    <property type="entry name" value="HisK_dim/P_dom"/>
</dbReference>
<dbReference type="Gene3D" id="1.10.287.130">
    <property type="match status" value="1"/>
</dbReference>
<sequence length="597" mass="64809">MMCLRSFGYSGELLVAGLIFAVFLAVTIWTWRRPFGPGHVLFRVSNVSLLAWIGLSAIQISALAIECQIFWMSLTAPAITVLVTSWTFYLIEFGPVRLFRGARWRGPYLAAAGLLAFAIGATNHWHNAMVTDQSAAAWIGGRLAVVIDRGPLFHLIIAHNYTWIVVATVVSVVGFRQVNPAFRPLFASLLAMTVLPVAANIGYNLFGITVFGVDPTPFSMVASIVTYAWVFVNGRALTAEVVGERHLFRAAEAIMIICDRSGEITSANPYAQDYLDGPHGADVRGIVQRLTGDLIDGTGIHSDRHERLGERAFRPHATLIEDPVHPSRPFLGWTLTLVDVTEEEEAAAALLAAKEQAEQVSRLQAQLISVISHELRTPLTSISGTLDLLNAGVMGPLAEPGKQGVAVARRNCARLTRLINDLTNAQQIEARELTPDYELVELGEIVAATLKAMEEEARQCQVEFAFDPGPGSCEVLADRVHLAHALSNVLSNALKFSPTGGTVSVCVLCRDGYADIQVRDQGPGIPEGSEDQVFGRFVQLDSSATRSYEGTGLGMNISRLMMEQMDGEIFYDAAPGGGTIFHIRLPEAAPQKLYAVS</sequence>
<organism evidence="9 10">
    <name type="scientific">Tropicimonas omnivorans</name>
    <dbReference type="NCBI Taxonomy" id="3075590"/>
    <lineage>
        <taxon>Bacteria</taxon>
        <taxon>Pseudomonadati</taxon>
        <taxon>Pseudomonadota</taxon>
        <taxon>Alphaproteobacteria</taxon>
        <taxon>Rhodobacterales</taxon>
        <taxon>Roseobacteraceae</taxon>
        <taxon>Tropicimonas</taxon>
    </lineage>
</organism>
<keyword evidence="6" id="KW-0902">Two-component regulatory system</keyword>